<dbReference type="EMBL" id="LAZR01065160">
    <property type="protein sequence ID" value="KKK56095.1"/>
    <property type="molecule type" value="Genomic_DNA"/>
</dbReference>
<protein>
    <recommendedName>
        <fullName evidence="3">Bacteriophage lambda Replication protein O N-terminal domain-containing protein</fullName>
    </recommendedName>
</protein>
<feature type="compositionally biased region" description="Basic and acidic residues" evidence="1">
    <location>
        <begin position="152"/>
        <end position="168"/>
    </location>
</feature>
<dbReference type="AlphaFoldDB" id="A0A0F8X585"/>
<organism evidence="2">
    <name type="scientific">marine sediment metagenome</name>
    <dbReference type="NCBI Taxonomy" id="412755"/>
    <lineage>
        <taxon>unclassified sequences</taxon>
        <taxon>metagenomes</taxon>
        <taxon>ecological metagenomes</taxon>
    </lineage>
</organism>
<gene>
    <name evidence="2" type="ORF">LCGC14_3067980</name>
</gene>
<accession>A0A0F8X585</accession>
<feature type="compositionally biased region" description="Basic and acidic residues" evidence="1">
    <location>
        <begin position="177"/>
        <end position="186"/>
    </location>
</feature>
<comment type="caution">
    <text evidence="2">The sequence shown here is derived from an EMBL/GenBank/DDBJ whole genome shotgun (WGS) entry which is preliminary data.</text>
</comment>
<evidence type="ECO:0000256" key="1">
    <source>
        <dbReference type="SAM" id="MobiDB-lite"/>
    </source>
</evidence>
<feature type="region of interest" description="Disordered" evidence="1">
    <location>
        <begin position="149"/>
        <end position="197"/>
    </location>
</feature>
<reference evidence="2" key="1">
    <citation type="journal article" date="2015" name="Nature">
        <title>Complex archaea that bridge the gap between prokaryotes and eukaryotes.</title>
        <authorList>
            <person name="Spang A."/>
            <person name="Saw J.H."/>
            <person name="Jorgensen S.L."/>
            <person name="Zaremba-Niedzwiedzka K."/>
            <person name="Martijn J."/>
            <person name="Lind A.E."/>
            <person name="van Eijk R."/>
            <person name="Schleper C."/>
            <person name="Guy L."/>
            <person name="Ettema T.J."/>
        </authorList>
    </citation>
    <scope>NUCLEOTIDE SEQUENCE</scope>
</reference>
<evidence type="ECO:0008006" key="3">
    <source>
        <dbReference type="Google" id="ProtNLM"/>
    </source>
</evidence>
<proteinExistence type="predicted"/>
<feature type="non-terminal residue" evidence="2">
    <location>
        <position position="231"/>
    </location>
</feature>
<sequence>MPSGGFIAVRRGLLEHLRRGKLTELEALTFIIILGLANPHSGIWWGSAKSLWGEYPFYGNERRARRALEGLASKWYIKRLSTPGKHSNYPILIDKYEVKVGEKVGLRLNARKSRNERSLCYEKDGMRRGEGELGVIPVGEEAVKVGVFGGGKTDEKRRASGRDIELKPDLPSSSQPPKKEKENENKNKRKNTAQASPSLDFERFWKAYPRKVGKPAALRAWRNLLGIAWDT</sequence>
<evidence type="ECO:0000313" key="2">
    <source>
        <dbReference type="EMBL" id="KKK56095.1"/>
    </source>
</evidence>
<name>A0A0F8X585_9ZZZZ</name>